<dbReference type="AlphaFoldDB" id="A0A0G2AGX4"/>
<dbReference type="SUPFAM" id="SSF53335">
    <property type="entry name" value="S-adenosyl-L-methionine-dependent methyltransferases"/>
    <property type="match status" value="1"/>
</dbReference>
<comment type="caution">
    <text evidence="5">The sequence shown here is derived from an EMBL/GenBank/DDBJ whole genome shotgun (WGS) entry which is preliminary data.</text>
</comment>
<dbReference type="NCBIfam" id="TIGR03534">
    <property type="entry name" value="RF_mod_PrmC"/>
    <property type="match status" value="1"/>
</dbReference>
<dbReference type="Gene3D" id="3.40.50.150">
    <property type="entry name" value="Vaccinia Virus protein VP39"/>
    <property type="match status" value="1"/>
</dbReference>
<keyword evidence="3" id="KW-0949">S-adenosyl-L-methionine</keyword>
<keyword evidence="2 5" id="KW-0808">Transferase</keyword>
<feature type="domain" description="Release factor glutamine methyltransferase N-terminal" evidence="4">
    <location>
        <begin position="2"/>
        <end position="47"/>
    </location>
</feature>
<evidence type="ECO:0000259" key="4">
    <source>
        <dbReference type="Pfam" id="PF17827"/>
    </source>
</evidence>
<accession>A0A0G2AGX4</accession>
<evidence type="ECO:0000313" key="5">
    <source>
        <dbReference type="EMBL" id="KKW31799.1"/>
    </source>
</evidence>
<sequence>MLAYSLDTSKAWLFAHFADKLKSHQEEKFFGLIDRREHREPVAYLVGKKAFYGRDFVVDKHVLIPRPETERMIELAIKTLADKDPERTLIADLGTGSGAIAVTLAAETHLPVIAIDIDAEALTVAKKNAEVLIEGKTIEFQAGNLAEPIIHIFKTIRGQTNVQTSSVYPFKTLLLTANLPYLSEVIMDNLQAEVRHEPELALRAGADGLDAYWELFRQLRTDRKILPRDLIVFIEIDPEQRQAAEKLILHNFPSAKLETHKDLHGDDRVIEAHV</sequence>
<name>A0A0G2AGX4_9BACT</name>
<dbReference type="Pfam" id="PF06325">
    <property type="entry name" value="PrmA"/>
    <property type="match status" value="1"/>
</dbReference>
<dbReference type="InterPro" id="IPR050320">
    <property type="entry name" value="N5-glutamine_MTase"/>
</dbReference>
<dbReference type="InterPro" id="IPR004556">
    <property type="entry name" value="HemK-like"/>
</dbReference>
<dbReference type="InterPro" id="IPR040758">
    <property type="entry name" value="PrmC_N"/>
</dbReference>
<proteinExistence type="predicted"/>
<evidence type="ECO:0000256" key="1">
    <source>
        <dbReference type="ARBA" id="ARBA00022603"/>
    </source>
</evidence>
<dbReference type="PATRIC" id="fig|1618979.3.peg.664"/>
<dbReference type="EMBL" id="LCRH01000050">
    <property type="protein sequence ID" value="KKW31799.1"/>
    <property type="molecule type" value="Genomic_DNA"/>
</dbReference>
<keyword evidence="1 5" id="KW-0489">Methyltransferase</keyword>
<dbReference type="GO" id="GO:0008276">
    <property type="term" value="F:protein methyltransferase activity"/>
    <property type="evidence" value="ECO:0007669"/>
    <property type="project" value="InterPro"/>
</dbReference>
<dbReference type="PANTHER" id="PTHR18895">
    <property type="entry name" value="HEMK METHYLTRANSFERASE"/>
    <property type="match status" value="1"/>
</dbReference>
<dbReference type="GO" id="GO:0032259">
    <property type="term" value="P:methylation"/>
    <property type="evidence" value="ECO:0007669"/>
    <property type="project" value="UniProtKB-KW"/>
</dbReference>
<dbReference type="NCBIfam" id="TIGR00536">
    <property type="entry name" value="hemK_fam"/>
    <property type="match status" value="1"/>
</dbReference>
<dbReference type="Proteomes" id="UP000034054">
    <property type="component" value="Unassembled WGS sequence"/>
</dbReference>
<dbReference type="CDD" id="cd02440">
    <property type="entry name" value="AdoMet_MTases"/>
    <property type="match status" value="1"/>
</dbReference>
<dbReference type="InterPro" id="IPR029063">
    <property type="entry name" value="SAM-dependent_MTases_sf"/>
</dbReference>
<dbReference type="PANTHER" id="PTHR18895:SF74">
    <property type="entry name" value="MTRF1L RELEASE FACTOR GLUTAMINE METHYLTRANSFERASE"/>
    <property type="match status" value="1"/>
</dbReference>
<evidence type="ECO:0000256" key="3">
    <source>
        <dbReference type="ARBA" id="ARBA00022691"/>
    </source>
</evidence>
<protein>
    <submittedName>
        <fullName evidence="5">Release factor glutamine methyltransferase</fullName>
    </submittedName>
</protein>
<organism evidence="5 6">
    <name type="scientific">Candidatus Uhrbacteria bacterium GW2011_GWA2_52_8d</name>
    <dbReference type="NCBI Taxonomy" id="1618979"/>
    <lineage>
        <taxon>Bacteria</taxon>
        <taxon>Candidatus Uhriibacteriota</taxon>
    </lineage>
</organism>
<dbReference type="Pfam" id="PF17827">
    <property type="entry name" value="PrmC_N"/>
    <property type="match status" value="1"/>
</dbReference>
<gene>
    <name evidence="5" type="ORF">UY76_C0050G0008</name>
</gene>
<dbReference type="InterPro" id="IPR019874">
    <property type="entry name" value="RF_methyltr_PrmC"/>
</dbReference>
<evidence type="ECO:0000313" key="6">
    <source>
        <dbReference type="Proteomes" id="UP000034054"/>
    </source>
</evidence>
<evidence type="ECO:0000256" key="2">
    <source>
        <dbReference type="ARBA" id="ARBA00022679"/>
    </source>
</evidence>
<reference evidence="5 6" key="1">
    <citation type="journal article" date="2015" name="Nature">
        <title>rRNA introns, odd ribosomes, and small enigmatic genomes across a large radiation of phyla.</title>
        <authorList>
            <person name="Brown C.T."/>
            <person name="Hug L.A."/>
            <person name="Thomas B.C."/>
            <person name="Sharon I."/>
            <person name="Castelle C.J."/>
            <person name="Singh A."/>
            <person name="Wilkins M.J."/>
            <person name="Williams K.H."/>
            <person name="Banfield J.F."/>
        </authorList>
    </citation>
    <scope>NUCLEOTIDE SEQUENCE [LARGE SCALE GENOMIC DNA]</scope>
</reference>
<dbReference type="Gene3D" id="1.10.8.10">
    <property type="entry name" value="DNA helicase RuvA subunit, C-terminal domain"/>
    <property type="match status" value="1"/>
</dbReference>